<evidence type="ECO:0000313" key="3">
    <source>
        <dbReference type="Proteomes" id="UP000018144"/>
    </source>
</evidence>
<reference evidence="2 3" key="1">
    <citation type="journal article" date="2013" name="PLoS Genet.">
        <title>The genome and development-dependent transcriptomes of Pyronema confluens: a window into fungal evolution.</title>
        <authorList>
            <person name="Traeger S."/>
            <person name="Altegoer F."/>
            <person name="Freitag M."/>
            <person name="Gabaldon T."/>
            <person name="Kempken F."/>
            <person name="Kumar A."/>
            <person name="Marcet-Houben M."/>
            <person name="Poggeler S."/>
            <person name="Stajich J.E."/>
            <person name="Nowrousian M."/>
        </authorList>
    </citation>
    <scope>NUCLEOTIDE SEQUENCE [LARGE SCALE GENOMIC DNA]</scope>
    <source>
        <strain evidence="3">CBS 100304</strain>
        <tissue evidence="2">Vegetative mycelium</tissue>
    </source>
</reference>
<feature type="chain" id="PRO_5004650773" description="Ecp2 effector protein domain-containing protein" evidence="1">
    <location>
        <begin position="21"/>
        <end position="129"/>
    </location>
</feature>
<dbReference type="AlphaFoldDB" id="U4KV01"/>
<dbReference type="Proteomes" id="UP000018144">
    <property type="component" value="Unassembled WGS sequence"/>
</dbReference>
<evidence type="ECO:0000313" key="2">
    <source>
        <dbReference type="EMBL" id="CCX04957.1"/>
    </source>
</evidence>
<sequence>MQFSKLSTIALLGFFSFTNAYDMYLKGCSTTNGSPTVADINKVIDGLNRKHGCSQNNAFGTQCTTIQTNGGAHAGLCGYKWGWGNNKDMEIDCHIVANAAMLVINKCSGAGGRASGEVQVSDVMRVTIF</sequence>
<evidence type="ECO:0008006" key="4">
    <source>
        <dbReference type="Google" id="ProtNLM"/>
    </source>
</evidence>
<name>U4KV01_PYROM</name>
<proteinExistence type="predicted"/>
<accession>U4KV01</accession>
<dbReference type="EMBL" id="HF935221">
    <property type="protein sequence ID" value="CCX04957.1"/>
    <property type="molecule type" value="Genomic_DNA"/>
</dbReference>
<protein>
    <recommendedName>
        <fullName evidence="4">Ecp2 effector protein domain-containing protein</fullName>
    </recommendedName>
</protein>
<keyword evidence="1" id="KW-0732">Signal</keyword>
<organism evidence="2 3">
    <name type="scientific">Pyronema omphalodes (strain CBS 100304)</name>
    <name type="common">Pyronema confluens</name>
    <dbReference type="NCBI Taxonomy" id="1076935"/>
    <lineage>
        <taxon>Eukaryota</taxon>
        <taxon>Fungi</taxon>
        <taxon>Dikarya</taxon>
        <taxon>Ascomycota</taxon>
        <taxon>Pezizomycotina</taxon>
        <taxon>Pezizomycetes</taxon>
        <taxon>Pezizales</taxon>
        <taxon>Pyronemataceae</taxon>
        <taxon>Pyronema</taxon>
    </lineage>
</organism>
<evidence type="ECO:0000256" key="1">
    <source>
        <dbReference type="SAM" id="SignalP"/>
    </source>
</evidence>
<gene>
    <name evidence="2" type="ORF">PCON_04097</name>
</gene>
<keyword evidence="3" id="KW-1185">Reference proteome</keyword>
<dbReference type="OrthoDB" id="3039892at2759"/>
<feature type="signal peptide" evidence="1">
    <location>
        <begin position="1"/>
        <end position="20"/>
    </location>
</feature>